<proteinExistence type="predicted"/>
<dbReference type="RefSeq" id="WP_308481239.1">
    <property type="nucleotide sequence ID" value="NZ_OY726397.1"/>
</dbReference>
<dbReference type="Proteomes" id="UP001190465">
    <property type="component" value="Chromosome"/>
</dbReference>
<reference evidence="2 3" key="1">
    <citation type="submission" date="2023-08" db="EMBL/GenBank/DDBJ databases">
        <authorList>
            <person name="Folkvardsen B D."/>
            <person name="Norman A."/>
        </authorList>
    </citation>
    <scope>NUCLEOTIDE SEQUENCE [LARGE SCALE GENOMIC DNA]</scope>
    <source>
        <strain evidence="2 3">Mu0053</strain>
    </source>
</reference>
<dbReference type="EMBL" id="OY726397">
    <property type="protein sequence ID" value="CAJ1497623.1"/>
    <property type="molecule type" value="Genomic_DNA"/>
</dbReference>
<organism evidence="2 3">
    <name type="scientific">[Mycobacterium] burgundiense</name>
    <dbReference type="NCBI Taxonomy" id="3064286"/>
    <lineage>
        <taxon>Bacteria</taxon>
        <taxon>Bacillati</taxon>
        <taxon>Actinomycetota</taxon>
        <taxon>Actinomycetes</taxon>
        <taxon>Mycobacteriales</taxon>
        <taxon>Mycobacteriaceae</taxon>
        <taxon>Mycolicibacterium</taxon>
    </lineage>
</organism>
<evidence type="ECO:0000256" key="1">
    <source>
        <dbReference type="SAM" id="Phobius"/>
    </source>
</evidence>
<accession>A0ABM9LEC2</accession>
<keyword evidence="1" id="KW-0812">Transmembrane</keyword>
<gene>
    <name evidence="2" type="ORF">MU0053_000955</name>
</gene>
<evidence type="ECO:0000313" key="3">
    <source>
        <dbReference type="Proteomes" id="UP001190465"/>
    </source>
</evidence>
<protein>
    <submittedName>
        <fullName evidence="2">Uncharacterized protein</fullName>
    </submittedName>
</protein>
<feature type="transmembrane region" description="Helical" evidence="1">
    <location>
        <begin position="37"/>
        <end position="58"/>
    </location>
</feature>
<keyword evidence="1" id="KW-1133">Transmembrane helix</keyword>
<keyword evidence="3" id="KW-1185">Reference proteome</keyword>
<name>A0ABM9LEC2_9MYCO</name>
<evidence type="ECO:0000313" key="2">
    <source>
        <dbReference type="EMBL" id="CAJ1497623.1"/>
    </source>
</evidence>
<sequence>MTDKRLAGASMAFGVLALVAGGLQAWAFVSSAQPRHAVLALFALSVGVCVVIATARAWRRATNRSGGSGSSG</sequence>
<keyword evidence="1" id="KW-0472">Membrane</keyword>